<feature type="transmembrane region" description="Helical" evidence="6">
    <location>
        <begin position="139"/>
        <end position="157"/>
    </location>
</feature>
<evidence type="ECO:0008006" key="9">
    <source>
        <dbReference type="Google" id="ProtNLM"/>
    </source>
</evidence>
<keyword evidence="8" id="KW-1185">Reference proteome</keyword>
<feature type="region of interest" description="Disordered" evidence="5">
    <location>
        <begin position="440"/>
        <end position="462"/>
    </location>
</feature>
<keyword evidence="3 6" id="KW-1133">Transmembrane helix</keyword>
<gene>
    <name evidence="7" type="ORF">CTEN210_11676</name>
</gene>
<feature type="transmembrane region" description="Helical" evidence="6">
    <location>
        <begin position="51"/>
        <end position="75"/>
    </location>
</feature>
<feature type="transmembrane region" description="Helical" evidence="6">
    <location>
        <begin position="95"/>
        <end position="119"/>
    </location>
</feature>
<evidence type="ECO:0000256" key="3">
    <source>
        <dbReference type="ARBA" id="ARBA00022989"/>
    </source>
</evidence>
<evidence type="ECO:0000256" key="1">
    <source>
        <dbReference type="ARBA" id="ARBA00004141"/>
    </source>
</evidence>
<dbReference type="Proteomes" id="UP001054902">
    <property type="component" value="Unassembled WGS sequence"/>
</dbReference>
<reference evidence="7 8" key="1">
    <citation type="journal article" date="2021" name="Sci. Rep.">
        <title>The genome of the diatom Chaetoceros tenuissimus carries an ancient integrated fragment of an extant virus.</title>
        <authorList>
            <person name="Hongo Y."/>
            <person name="Kimura K."/>
            <person name="Takaki Y."/>
            <person name="Yoshida Y."/>
            <person name="Baba S."/>
            <person name="Kobayashi G."/>
            <person name="Nagasaki K."/>
            <person name="Hano T."/>
            <person name="Tomaru Y."/>
        </authorList>
    </citation>
    <scope>NUCLEOTIDE SEQUENCE [LARGE SCALE GENOMIC DNA]</scope>
    <source>
        <strain evidence="7 8">NIES-3715</strain>
    </source>
</reference>
<accession>A0AAD3D1X7</accession>
<dbReference type="GO" id="GO:0007189">
    <property type="term" value="P:adenylate cyclase-activating G protein-coupled receptor signaling pathway"/>
    <property type="evidence" value="ECO:0007669"/>
    <property type="project" value="TreeGrafter"/>
</dbReference>
<sequence length="462" mass="52362">MSNDQEEEWFSFTEEAIITPVITGSISCLCSLIIIITIIRSKQNSSPYHRILAFMSSWDVVVSIAIALVTIPMPQTLEEGYNYKGPHYGNKYTCAAQSFIILTGIFYIQSSSMLLNIYYLCVIRFNIPDFLFLKYAQPIYFGASTLMSLPFMIFLLVKDELNPTPFEPFCGLGIYPDPCVTNEQIECTVSDNFGDYGSLSATFEKFLLYYLMGCIGLQSIALMISMGTILFTIYQYTDSEDGGGKDEDASSTTSEEDPQPSRLLLSRRQMKMVAAQAFAYIMALSLTYIFTLLSLFDSSNKVLAQLKMIFLPSQGLFNLLIFTCHKIYHYKHTVENVGNWDAIRLFFSRPDLFNDRYIVTNLNFVGNIEVDNLQQERIDGVESKNDHELYEDLDSRFALSMSTNEALSYGNCSGDTLPKDVSPLQSRAYAGVVFPKQLKSNEQRNEQAGRPLYTVKEEFDDN</sequence>
<evidence type="ECO:0000313" key="7">
    <source>
        <dbReference type="EMBL" id="GFH55200.1"/>
    </source>
</evidence>
<dbReference type="AlphaFoldDB" id="A0AAD3D1X7"/>
<evidence type="ECO:0000256" key="5">
    <source>
        <dbReference type="SAM" id="MobiDB-lite"/>
    </source>
</evidence>
<feature type="transmembrane region" description="Helical" evidence="6">
    <location>
        <begin position="277"/>
        <end position="296"/>
    </location>
</feature>
<evidence type="ECO:0000313" key="8">
    <source>
        <dbReference type="Proteomes" id="UP001054902"/>
    </source>
</evidence>
<protein>
    <recommendedName>
        <fullName evidence="9">G-protein coupled receptors family 1 profile domain-containing protein</fullName>
    </recommendedName>
</protein>
<comment type="caution">
    <text evidence="7">The sequence shown here is derived from an EMBL/GenBank/DDBJ whole genome shotgun (WGS) entry which is preliminary data.</text>
</comment>
<feature type="transmembrane region" description="Helical" evidence="6">
    <location>
        <begin position="17"/>
        <end position="39"/>
    </location>
</feature>
<feature type="region of interest" description="Disordered" evidence="5">
    <location>
        <begin position="240"/>
        <end position="260"/>
    </location>
</feature>
<dbReference type="GO" id="GO:0004930">
    <property type="term" value="F:G protein-coupled receptor activity"/>
    <property type="evidence" value="ECO:0007669"/>
    <property type="project" value="TreeGrafter"/>
</dbReference>
<keyword evidence="4 6" id="KW-0472">Membrane</keyword>
<organism evidence="7 8">
    <name type="scientific">Chaetoceros tenuissimus</name>
    <dbReference type="NCBI Taxonomy" id="426638"/>
    <lineage>
        <taxon>Eukaryota</taxon>
        <taxon>Sar</taxon>
        <taxon>Stramenopiles</taxon>
        <taxon>Ochrophyta</taxon>
        <taxon>Bacillariophyta</taxon>
        <taxon>Coscinodiscophyceae</taxon>
        <taxon>Chaetocerotophycidae</taxon>
        <taxon>Chaetocerotales</taxon>
        <taxon>Chaetocerotaceae</taxon>
        <taxon>Chaetoceros</taxon>
    </lineage>
</organism>
<dbReference type="GO" id="GO:0005886">
    <property type="term" value="C:plasma membrane"/>
    <property type="evidence" value="ECO:0007669"/>
    <property type="project" value="TreeGrafter"/>
</dbReference>
<dbReference type="PANTHER" id="PTHR23112:SF0">
    <property type="entry name" value="TRANSMEMBRANE PROTEIN 116"/>
    <property type="match status" value="1"/>
</dbReference>
<dbReference type="SUPFAM" id="SSF81321">
    <property type="entry name" value="Family A G protein-coupled receptor-like"/>
    <property type="match status" value="1"/>
</dbReference>
<evidence type="ECO:0000256" key="6">
    <source>
        <dbReference type="SAM" id="Phobius"/>
    </source>
</evidence>
<evidence type="ECO:0000256" key="2">
    <source>
        <dbReference type="ARBA" id="ARBA00022692"/>
    </source>
</evidence>
<evidence type="ECO:0000256" key="4">
    <source>
        <dbReference type="ARBA" id="ARBA00023136"/>
    </source>
</evidence>
<name>A0AAD3D1X7_9STRA</name>
<dbReference type="EMBL" id="BLLK01000047">
    <property type="protein sequence ID" value="GFH55200.1"/>
    <property type="molecule type" value="Genomic_DNA"/>
</dbReference>
<feature type="transmembrane region" description="Helical" evidence="6">
    <location>
        <begin position="207"/>
        <end position="234"/>
    </location>
</feature>
<dbReference type="Gene3D" id="1.20.1070.10">
    <property type="entry name" value="Rhodopsin 7-helix transmembrane proteins"/>
    <property type="match status" value="1"/>
</dbReference>
<dbReference type="PANTHER" id="PTHR23112">
    <property type="entry name" value="G PROTEIN-COUPLED RECEPTOR 157-RELATED"/>
    <property type="match status" value="1"/>
</dbReference>
<keyword evidence="2 6" id="KW-0812">Transmembrane</keyword>
<proteinExistence type="predicted"/>
<comment type="subcellular location">
    <subcellularLocation>
        <location evidence="1">Membrane</location>
        <topology evidence="1">Multi-pass membrane protein</topology>
    </subcellularLocation>
</comment>